<dbReference type="EMBL" id="JMFR01048864">
    <property type="protein sequence ID" value="KFU99034.1"/>
    <property type="molecule type" value="Genomic_DNA"/>
</dbReference>
<reference evidence="1 2" key="1">
    <citation type="journal article" date="2014" name="Science">
        <title>Comparative genomics reveals insights into avian genome evolution and adaptation.</title>
        <authorList>
            <consortium name="Avian Genome Consortium"/>
            <person name="Zhang G."/>
            <person name="Li C."/>
            <person name="Li Q."/>
            <person name="Li B."/>
            <person name="Larkin D.M."/>
            <person name="Lee C."/>
            <person name="Storz J.F."/>
            <person name="Antunes A."/>
            <person name="Greenwold M.J."/>
            <person name="Meredith R.W."/>
            <person name="Odeen A."/>
            <person name="Cui J."/>
            <person name="Zhou Q."/>
            <person name="Xu L."/>
            <person name="Pan H."/>
            <person name="Wang Z."/>
            <person name="Jin L."/>
            <person name="Zhang P."/>
            <person name="Hu H."/>
            <person name="Yang W."/>
            <person name="Hu J."/>
            <person name="Xiao J."/>
            <person name="Yang Z."/>
            <person name="Liu Y."/>
            <person name="Xie Q."/>
            <person name="Yu H."/>
            <person name="Lian J."/>
            <person name="Wen P."/>
            <person name="Zhang F."/>
            <person name="Li H."/>
            <person name="Zeng Y."/>
            <person name="Xiong Z."/>
            <person name="Liu S."/>
            <person name="Zhou L."/>
            <person name="Huang Z."/>
            <person name="An N."/>
            <person name="Wang J."/>
            <person name="Zheng Q."/>
            <person name="Xiong Y."/>
            <person name="Wang G."/>
            <person name="Wang B."/>
            <person name="Wang J."/>
            <person name="Fan Y."/>
            <person name="da Fonseca R.R."/>
            <person name="Alfaro-Nunez A."/>
            <person name="Schubert M."/>
            <person name="Orlando L."/>
            <person name="Mourier T."/>
            <person name="Howard J.T."/>
            <person name="Ganapathy G."/>
            <person name="Pfenning A."/>
            <person name="Whitney O."/>
            <person name="Rivas M.V."/>
            <person name="Hara E."/>
            <person name="Smith J."/>
            <person name="Farre M."/>
            <person name="Narayan J."/>
            <person name="Slavov G."/>
            <person name="Romanov M.N."/>
            <person name="Borges R."/>
            <person name="Machado J.P."/>
            <person name="Khan I."/>
            <person name="Springer M.S."/>
            <person name="Gatesy J."/>
            <person name="Hoffmann F.G."/>
            <person name="Opazo J.C."/>
            <person name="Hastad O."/>
            <person name="Sawyer R.H."/>
            <person name="Kim H."/>
            <person name="Kim K.W."/>
            <person name="Kim H.J."/>
            <person name="Cho S."/>
            <person name="Li N."/>
            <person name="Huang Y."/>
            <person name="Bruford M.W."/>
            <person name="Zhan X."/>
            <person name="Dixon A."/>
            <person name="Bertelsen M.F."/>
            <person name="Derryberry E."/>
            <person name="Warren W."/>
            <person name="Wilson R.K."/>
            <person name="Li S."/>
            <person name="Ray D.A."/>
            <person name="Green R.E."/>
            <person name="O'Brien S.J."/>
            <person name="Griffin D."/>
            <person name="Johnson W.E."/>
            <person name="Haussler D."/>
            <person name="Ryder O.A."/>
            <person name="Willerslev E."/>
            <person name="Graves G.R."/>
            <person name="Alstrom P."/>
            <person name="Fjeldsa J."/>
            <person name="Mindell D.P."/>
            <person name="Edwards S.V."/>
            <person name="Braun E.L."/>
            <person name="Rahbek C."/>
            <person name="Burt D.W."/>
            <person name="Houde P."/>
            <person name="Zhang Y."/>
            <person name="Yang H."/>
            <person name="Wang J."/>
            <person name="Jarvis E.D."/>
            <person name="Gilbert M.T."/>
            <person name="Wang J."/>
        </authorList>
    </citation>
    <scope>NUCLEOTIDE SEQUENCE [LARGE SCALE GENOMIC DNA]</scope>
    <source>
        <strain evidence="1">BGI_N339</strain>
    </source>
</reference>
<feature type="non-terminal residue" evidence="1">
    <location>
        <position position="48"/>
    </location>
</feature>
<protein>
    <submittedName>
        <fullName evidence="1">Separin</fullName>
    </submittedName>
</protein>
<proteinExistence type="predicted"/>
<comment type="caution">
    <text evidence="1">The sequence shown here is derived from an EMBL/GenBank/DDBJ whole genome shotgun (WGS) entry which is preliminary data.</text>
</comment>
<keyword evidence="2" id="KW-1185">Reference proteome</keyword>
<name>A0AAW3DJT7_9AVES</name>
<organism evidence="1 2">
    <name type="scientific">Pterocles gutturalis</name>
    <name type="common">yellow-throated sandgrouse</name>
    <dbReference type="NCBI Taxonomy" id="240206"/>
    <lineage>
        <taxon>Eukaryota</taxon>
        <taxon>Metazoa</taxon>
        <taxon>Chordata</taxon>
        <taxon>Craniata</taxon>
        <taxon>Vertebrata</taxon>
        <taxon>Euteleostomi</taxon>
        <taxon>Archelosauria</taxon>
        <taxon>Archosauria</taxon>
        <taxon>Dinosauria</taxon>
        <taxon>Saurischia</taxon>
        <taxon>Theropoda</taxon>
        <taxon>Coelurosauria</taxon>
        <taxon>Aves</taxon>
        <taxon>Neognathae</taxon>
        <taxon>Neoaves</taxon>
        <taxon>Columbimorphae</taxon>
        <taxon>Pterocliformes</taxon>
        <taxon>Pteroclidae</taxon>
        <taxon>Pterocles</taxon>
    </lineage>
</organism>
<sequence>SSLDSVCEALQLLDLVPKTPQNQDQLLDDQAQALLWLFICTLESGLEK</sequence>
<evidence type="ECO:0000313" key="2">
    <source>
        <dbReference type="Proteomes" id="UP000053149"/>
    </source>
</evidence>
<dbReference type="Proteomes" id="UP000053149">
    <property type="component" value="Unassembled WGS sequence"/>
</dbReference>
<dbReference type="AlphaFoldDB" id="A0AAW3DJT7"/>
<feature type="non-terminal residue" evidence="1">
    <location>
        <position position="1"/>
    </location>
</feature>
<evidence type="ECO:0000313" key="1">
    <source>
        <dbReference type="EMBL" id="KFU99034.1"/>
    </source>
</evidence>
<accession>A0AAW3DJT7</accession>
<gene>
    <name evidence="1" type="ORF">N339_10458</name>
</gene>